<protein>
    <recommendedName>
        <fullName evidence="1">Glycosyl hydrolase family 13 catalytic domain-containing protein</fullName>
    </recommendedName>
</protein>
<dbReference type="Gene3D" id="2.60.40.1180">
    <property type="entry name" value="Golgi alpha-mannosidase II"/>
    <property type="match status" value="1"/>
</dbReference>
<evidence type="ECO:0000313" key="3">
    <source>
        <dbReference type="Proteomes" id="UP000295334"/>
    </source>
</evidence>
<dbReference type="InterPro" id="IPR006047">
    <property type="entry name" value="GH13_cat_dom"/>
</dbReference>
<dbReference type="Pfam" id="PF00128">
    <property type="entry name" value="Alpha-amylase"/>
    <property type="match status" value="1"/>
</dbReference>
<dbReference type="PANTHER" id="PTHR10357">
    <property type="entry name" value="ALPHA-AMYLASE FAMILY MEMBER"/>
    <property type="match status" value="1"/>
</dbReference>
<dbReference type="SUPFAM" id="SSF51445">
    <property type="entry name" value="(Trans)glycosidases"/>
    <property type="match status" value="1"/>
</dbReference>
<sequence>MPYSGGNGLAYPAGTAIASTGVTGLSATLPAGTLASGNGSLVFNITGTPSSAGLAYFNIVFGTQSCSVPLAVNEDPNFTQYGTPFQAVPDRRDAVIYQVNMRAFSSTRNFQGVLARLDSIKALGVNVVYLMPIYPVGNVNSVNSPYAVRDYRAVNPEFGTLTDLRALVDGAHSRNLTVLLDWVANHTAWDNPWISAHPDWYLKNGSGAIVSPPGTGWNDVAQLDFNNTAMRLEMIRSMKYWVYTANVDGFRFDYADGPPATFWRQAVDSLRAITTHNLLLLAEGNRADHFASGFDYIFGFSYYGGLKSIVQGGQPVTNLDNLNSSEYSGATNGQQVVRYLTNHDVNGSDGTPQQLFGGIPGSLASFVVTAYMKGVPMIYNGQEAAYPNRITFPFTGPTITWGINPDVTAQYKQLLAFRSSSAALRRGTLSTYHSTDVAAFTREQGTERVLVIANLRNGARTYTVPAALAGNWINAFTGAAVPLPPSVSLGAYEYLVLKNQ</sequence>
<keyword evidence="3" id="KW-1185">Reference proteome</keyword>
<dbReference type="Gene3D" id="3.20.20.80">
    <property type="entry name" value="Glycosidases"/>
    <property type="match status" value="1"/>
</dbReference>
<evidence type="ECO:0000259" key="1">
    <source>
        <dbReference type="SMART" id="SM00642"/>
    </source>
</evidence>
<accession>A0A4R1B7F9</accession>
<name>A0A4R1B7F9_9BACT</name>
<gene>
    <name evidence="2" type="ORF">EPD60_16140</name>
</gene>
<dbReference type="SUPFAM" id="SSF51011">
    <property type="entry name" value="Glycosyl hydrolase domain"/>
    <property type="match status" value="1"/>
</dbReference>
<dbReference type="GO" id="GO:0009313">
    <property type="term" value="P:oligosaccharide catabolic process"/>
    <property type="evidence" value="ECO:0007669"/>
    <property type="project" value="TreeGrafter"/>
</dbReference>
<dbReference type="AlphaFoldDB" id="A0A4R1B7F9"/>
<dbReference type="OrthoDB" id="9806009at2"/>
<dbReference type="SMART" id="SM00642">
    <property type="entry name" value="Aamy"/>
    <property type="match status" value="1"/>
</dbReference>
<dbReference type="PANTHER" id="PTHR10357:SF205">
    <property type="entry name" value="O-GLYCOSYL HYDROLASE FAMILY 13"/>
    <property type="match status" value="1"/>
</dbReference>
<comment type="caution">
    <text evidence="2">The sequence shown here is derived from an EMBL/GenBank/DDBJ whole genome shotgun (WGS) entry which is preliminary data.</text>
</comment>
<reference evidence="2 3" key="1">
    <citation type="submission" date="2019-03" db="EMBL/GenBank/DDBJ databases">
        <authorList>
            <person name="Kim M.K.M."/>
        </authorList>
    </citation>
    <scope>NUCLEOTIDE SEQUENCE [LARGE SCALE GENOMIC DNA]</scope>
    <source>
        <strain evidence="2 3">17J68-12</strain>
    </source>
</reference>
<dbReference type="InterPro" id="IPR013780">
    <property type="entry name" value="Glyco_hydro_b"/>
</dbReference>
<evidence type="ECO:0000313" key="2">
    <source>
        <dbReference type="EMBL" id="TCJ12195.1"/>
    </source>
</evidence>
<dbReference type="GO" id="GO:0004556">
    <property type="term" value="F:alpha-amylase activity"/>
    <property type="evidence" value="ECO:0007669"/>
    <property type="project" value="TreeGrafter"/>
</dbReference>
<dbReference type="CDD" id="cd11313">
    <property type="entry name" value="AmyAc_arch_bac_AmyA"/>
    <property type="match status" value="1"/>
</dbReference>
<dbReference type="Proteomes" id="UP000295334">
    <property type="component" value="Unassembled WGS sequence"/>
</dbReference>
<dbReference type="EMBL" id="SJZI01000052">
    <property type="protein sequence ID" value="TCJ12195.1"/>
    <property type="molecule type" value="Genomic_DNA"/>
</dbReference>
<proteinExistence type="predicted"/>
<organism evidence="2 3">
    <name type="scientific">Flaviaesturariibacter flavus</name>
    <dbReference type="NCBI Taxonomy" id="2502780"/>
    <lineage>
        <taxon>Bacteria</taxon>
        <taxon>Pseudomonadati</taxon>
        <taxon>Bacteroidota</taxon>
        <taxon>Chitinophagia</taxon>
        <taxon>Chitinophagales</taxon>
        <taxon>Chitinophagaceae</taxon>
        <taxon>Flaviaestuariibacter</taxon>
    </lineage>
</organism>
<dbReference type="InterPro" id="IPR017853">
    <property type="entry name" value="GH"/>
</dbReference>
<feature type="domain" description="Glycosyl hydrolase family 13 catalytic" evidence="1">
    <location>
        <begin position="98"/>
        <end position="418"/>
    </location>
</feature>